<protein>
    <submittedName>
        <fullName evidence="3">Uncharacterized protein</fullName>
    </submittedName>
</protein>
<reference evidence="3 4" key="1">
    <citation type="submission" date="2018-10" db="EMBL/GenBank/DDBJ databases">
        <authorList>
            <person name="Criscuolo A."/>
        </authorList>
    </citation>
    <scope>NUCLEOTIDE SEQUENCE [LARGE SCALE GENOMIC DNA]</scope>
    <source>
        <strain evidence="3">DnA1</strain>
    </source>
</reference>
<dbReference type="OrthoDB" id="9771116at2"/>
<keyword evidence="2" id="KW-0732">Signal</keyword>
<dbReference type="InterPro" id="IPR017853">
    <property type="entry name" value="GH"/>
</dbReference>
<dbReference type="AlphaFoldDB" id="A0A3P4B6X8"/>
<evidence type="ECO:0000256" key="2">
    <source>
        <dbReference type="SAM" id="SignalP"/>
    </source>
</evidence>
<dbReference type="Proteomes" id="UP000277294">
    <property type="component" value="Unassembled WGS sequence"/>
</dbReference>
<name>A0A3P4B6X8_9BURK</name>
<dbReference type="EMBL" id="UWPJ01000026">
    <property type="protein sequence ID" value="VCU71428.1"/>
    <property type="molecule type" value="Genomic_DNA"/>
</dbReference>
<evidence type="ECO:0000313" key="4">
    <source>
        <dbReference type="Proteomes" id="UP000277294"/>
    </source>
</evidence>
<dbReference type="RefSeq" id="WP_124080959.1">
    <property type="nucleotide sequence ID" value="NZ_UWPJ01000026.1"/>
</dbReference>
<sequence length="802" mass="88294">MTAKSAHSWQCAALAVAGLAATTLWNHAAWALTDQASRPYPFTIDERQLQGPPDRSALNHPLGLADRVFVHNEHFYRVGPDGRRGTGDDTRVRLFGINLSFGTNFPAPEEASRLARQIRKAGFNAVRLHHMDFHLTDDSRQPSGVLSTGPYPSFNPTAVARLRRFIGALSQEGIYVNLNIFVSYQFRPEVDGVPDFGNLSNRLPIGSSVHVYHPRMVERQEAYARGLIDALALKGNPALAMVEISNEASLLAAWTRKEWATHAVPPRYEPVLRSQWNEWLVKRYGSTGAACKAWTTCSPGRTEALDLPSRTAAAPKASTNFDELLRRVRAKWQTLLPIRTDEPQGEALRLRDFLTFLADTDRTYLNRMRTVVHEATDDMVPVTGTQMNYGGVMNFDSHAAMDYIDNHGYIDHPNSPEGAGEQSNWSIRNAALTGEALNVMLAQGFRRDRRKPFVLSEFNMPFPNQQAAGILPAVAAIAALQDWDGVFFFDYLDIDTPSTAPSAFRLSGDWGKYALVGQSAQLFRRSWVEPLPARLDVALPLSARQAITASDQYEGLESLFSQMGVKPTDAWHYRIAADLQADSLREPARPASTALADQARHDPAAHILELDAPKVRGVFADLDERWRGPPGLQARMLARSDTTVQIMLTPLDDAPLASSRHMLLTLGSPTVGTQPGSHPPRPKVLQPYKGQAGRWTLEPDPDRRDMPSGPRQGTAPAWLFHPAVCVRWSGIAPPEAIYPLDGQGKRLPALAAAHVRRGAQATAVDLANLPDTALSPWYEIVLDPSDKAANNAAPPDCTASSE</sequence>
<feature type="region of interest" description="Disordered" evidence="1">
    <location>
        <begin position="692"/>
        <end position="714"/>
    </location>
</feature>
<feature type="signal peptide" evidence="2">
    <location>
        <begin position="1"/>
        <end position="28"/>
    </location>
</feature>
<accession>A0A3P4B6X8</accession>
<proteinExistence type="predicted"/>
<dbReference type="Gene3D" id="3.20.20.80">
    <property type="entry name" value="Glycosidases"/>
    <property type="match status" value="1"/>
</dbReference>
<keyword evidence="4" id="KW-1185">Reference proteome</keyword>
<organism evidence="3 4">
    <name type="scientific">Pigmentiphaga humi</name>
    <dbReference type="NCBI Taxonomy" id="2478468"/>
    <lineage>
        <taxon>Bacteria</taxon>
        <taxon>Pseudomonadati</taxon>
        <taxon>Pseudomonadota</taxon>
        <taxon>Betaproteobacteria</taxon>
        <taxon>Burkholderiales</taxon>
        <taxon>Alcaligenaceae</taxon>
        <taxon>Pigmentiphaga</taxon>
    </lineage>
</organism>
<gene>
    <name evidence="3" type="ORF">PIGHUM_03512</name>
</gene>
<evidence type="ECO:0000256" key="1">
    <source>
        <dbReference type="SAM" id="MobiDB-lite"/>
    </source>
</evidence>
<dbReference type="SUPFAM" id="SSF51445">
    <property type="entry name" value="(Trans)glycosidases"/>
    <property type="match status" value="1"/>
</dbReference>
<feature type="chain" id="PRO_5018085564" evidence="2">
    <location>
        <begin position="29"/>
        <end position="802"/>
    </location>
</feature>
<evidence type="ECO:0000313" key="3">
    <source>
        <dbReference type="EMBL" id="VCU71428.1"/>
    </source>
</evidence>